<reference evidence="2" key="1">
    <citation type="submission" date="2016-11" db="UniProtKB">
        <authorList>
            <consortium name="WormBaseParasite"/>
        </authorList>
    </citation>
    <scope>IDENTIFICATION</scope>
</reference>
<sequence>MNLAGREGNVGLLIEIKEFAEVEAAVKGLPWGFNELIALVARFVIKTGIFYKYISWSEIVLEPLTDFLRMGSAQIRSIMDHLAENLKKSKQKIEILFDEDHSQLPPGSIYSVLKKKI</sequence>
<dbReference type="Proteomes" id="UP000095284">
    <property type="component" value="Unplaced"/>
</dbReference>
<evidence type="ECO:0000313" key="2">
    <source>
        <dbReference type="WBParaSite" id="BXY_1199700.1"/>
    </source>
</evidence>
<proteinExistence type="predicted"/>
<name>A0A1I7SG33_BURXY</name>
<organism evidence="1 2">
    <name type="scientific">Bursaphelenchus xylophilus</name>
    <name type="common">Pinewood nematode worm</name>
    <name type="synonym">Aphelenchoides xylophilus</name>
    <dbReference type="NCBI Taxonomy" id="6326"/>
    <lineage>
        <taxon>Eukaryota</taxon>
        <taxon>Metazoa</taxon>
        <taxon>Ecdysozoa</taxon>
        <taxon>Nematoda</taxon>
        <taxon>Chromadorea</taxon>
        <taxon>Rhabditida</taxon>
        <taxon>Tylenchina</taxon>
        <taxon>Tylenchomorpha</taxon>
        <taxon>Aphelenchoidea</taxon>
        <taxon>Aphelenchoididae</taxon>
        <taxon>Bursaphelenchus</taxon>
    </lineage>
</organism>
<accession>A0A1I7SG33</accession>
<protein>
    <submittedName>
        <fullName evidence="2">DUF4283 domain-containing protein</fullName>
    </submittedName>
</protein>
<dbReference type="AlphaFoldDB" id="A0A1I7SG33"/>
<dbReference type="WBParaSite" id="BXY_1199700.1">
    <property type="protein sequence ID" value="BXY_1199700.1"/>
    <property type="gene ID" value="BXY_1199700"/>
</dbReference>
<evidence type="ECO:0000313" key="1">
    <source>
        <dbReference type="Proteomes" id="UP000095284"/>
    </source>
</evidence>